<keyword evidence="1 5" id="KW-0489">Methyltransferase</keyword>
<dbReference type="GO" id="GO:0032259">
    <property type="term" value="P:methylation"/>
    <property type="evidence" value="ECO:0007669"/>
    <property type="project" value="UniProtKB-KW"/>
</dbReference>
<dbReference type="Proteomes" id="UP000291078">
    <property type="component" value="Unassembled WGS sequence"/>
</dbReference>
<dbReference type="PANTHER" id="PTHR43464">
    <property type="entry name" value="METHYLTRANSFERASE"/>
    <property type="match status" value="1"/>
</dbReference>
<dbReference type="SUPFAM" id="SSF53335">
    <property type="entry name" value="S-adenosyl-L-methionine-dependent methyltransferases"/>
    <property type="match status" value="1"/>
</dbReference>
<dbReference type="RefSeq" id="WP_130394018.1">
    <property type="nucleotide sequence ID" value="NZ_SGXM01000014.1"/>
</dbReference>
<comment type="caution">
    <text evidence="5">The sequence shown here is derived from an EMBL/GenBank/DDBJ whole genome shotgun (WGS) entry which is preliminary data.</text>
</comment>
<evidence type="ECO:0000256" key="2">
    <source>
        <dbReference type="ARBA" id="ARBA00022679"/>
    </source>
</evidence>
<dbReference type="AlphaFoldDB" id="A0A4V2FE99"/>
<protein>
    <submittedName>
        <fullName evidence="5">Methyltransferase family protein</fullName>
    </submittedName>
</protein>
<dbReference type="EMBL" id="SGXM01000014">
    <property type="protein sequence ID" value="RZT29039.1"/>
    <property type="molecule type" value="Genomic_DNA"/>
</dbReference>
<dbReference type="PANTHER" id="PTHR43464:SF19">
    <property type="entry name" value="UBIQUINONE BIOSYNTHESIS O-METHYLTRANSFERASE, MITOCHONDRIAL"/>
    <property type="match status" value="1"/>
</dbReference>
<sequence>MDHRPQANTDQETLWNGTGGQAWVRNQATLDRMFANFEQILLAPLPPGAALRVLDVGCGTGAVTLAAARRLGASGQCLGADLSAAMLDMARQRAAREALPAQFVRADAQTHAFGAGVFDAVLSRFGVMFFDDPVAAFRNLRHATRPGGLLRAIAWRSPAENPFMTTAETAAAPLLPPVPARAPGAPGQFGFADRQRVAAILADSGWQDLQIAPIDVACTLPEPELADYIGWLGSVGQRLLTADAATRTRVISTVRAAFEPFVHGDEVRFTAACWQLDARATH</sequence>
<dbReference type="Gene3D" id="3.40.50.150">
    <property type="entry name" value="Vaccinia Virus protein VP39"/>
    <property type="match status" value="1"/>
</dbReference>
<keyword evidence="3" id="KW-0949">S-adenosyl-L-methionine</keyword>
<dbReference type="OrthoDB" id="9777638at2"/>
<dbReference type="GO" id="GO:0008168">
    <property type="term" value="F:methyltransferase activity"/>
    <property type="evidence" value="ECO:0007669"/>
    <property type="project" value="UniProtKB-KW"/>
</dbReference>
<evidence type="ECO:0000313" key="6">
    <source>
        <dbReference type="Proteomes" id="UP000291078"/>
    </source>
</evidence>
<dbReference type="InterPro" id="IPR041698">
    <property type="entry name" value="Methyltransf_25"/>
</dbReference>
<organism evidence="5 6">
    <name type="scientific">Cupriavidus agavae</name>
    <dbReference type="NCBI Taxonomy" id="1001822"/>
    <lineage>
        <taxon>Bacteria</taxon>
        <taxon>Pseudomonadati</taxon>
        <taxon>Pseudomonadota</taxon>
        <taxon>Betaproteobacteria</taxon>
        <taxon>Burkholderiales</taxon>
        <taxon>Burkholderiaceae</taxon>
        <taxon>Cupriavidus</taxon>
    </lineage>
</organism>
<gene>
    <name evidence="5" type="ORF">EV147_5136</name>
</gene>
<dbReference type="InterPro" id="IPR029063">
    <property type="entry name" value="SAM-dependent_MTases_sf"/>
</dbReference>
<reference evidence="5 6" key="1">
    <citation type="journal article" date="2015" name="Stand. Genomic Sci.">
        <title>Genomic Encyclopedia of Bacterial and Archaeal Type Strains, Phase III: the genomes of soil and plant-associated and newly described type strains.</title>
        <authorList>
            <person name="Whitman W.B."/>
            <person name="Woyke T."/>
            <person name="Klenk H.P."/>
            <person name="Zhou Y."/>
            <person name="Lilburn T.G."/>
            <person name="Beck B.J."/>
            <person name="De Vos P."/>
            <person name="Vandamme P."/>
            <person name="Eisen J.A."/>
            <person name="Garrity G."/>
            <person name="Hugenholtz P."/>
            <person name="Kyrpides N.C."/>
        </authorList>
    </citation>
    <scope>NUCLEOTIDE SEQUENCE [LARGE SCALE GENOMIC DNA]</scope>
    <source>
        <strain evidence="5 6">ASC-9842</strain>
    </source>
</reference>
<proteinExistence type="predicted"/>
<dbReference type="Pfam" id="PF13649">
    <property type="entry name" value="Methyltransf_25"/>
    <property type="match status" value="1"/>
</dbReference>
<evidence type="ECO:0000259" key="4">
    <source>
        <dbReference type="Pfam" id="PF13649"/>
    </source>
</evidence>
<evidence type="ECO:0000313" key="5">
    <source>
        <dbReference type="EMBL" id="RZT29039.1"/>
    </source>
</evidence>
<keyword evidence="6" id="KW-1185">Reference proteome</keyword>
<name>A0A4V2FE99_9BURK</name>
<dbReference type="CDD" id="cd02440">
    <property type="entry name" value="AdoMet_MTases"/>
    <property type="match status" value="1"/>
</dbReference>
<accession>A0A4V2FE99</accession>
<evidence type="ECO:0000256" key="3">
    <source>
        <dbReference type="ARBA" id="ARBA00022691"/>
    </source>
</evidence>
<keyword evidence="2 5" id="KW-0808">Transferase</keyword>
<evidence type="ECO:0000256" key="1">
    <source>
        <dbReference type="ARBA" id="ARBA00022603"/>
    </source>
</evidence>
<feature type="domain" description="Methyltransferase" evidence="4">
    <location>
        <begin position="53"/>
        <end position="148"/>
    </location>
</feature>